<keyword evidence="3" id="KW-1185">Reference proteome</keyword>
<feature type="domain" description="MULE transposase" evidence="1">
    <location>
        <begin position="65"/>
        <end position="133"/>
    </location>
</feature>
<name>A0ABN7W2Z0_GIGMA</name>
<dbReference type="InterPro" id="IPR018289">
    <property type="entry name" value="MULE_transposase_dom"/>
</dbReference>
<comment type="caution">
    <text evidence="2">The sequence shown here is derived from an EMBL/GenBank/DDBJ whole genome shotgun (WGS) entry which is preliminary data.</text>
</comment>
<gene>
    <name evidence="2" type="ORF">GMARGA_LOCUS25727</name>
</gene>
<evidence type="ECO:0000313" key="2">
    <source>
        <dbReference type="EMBL" id="CAG8813215.1"/>
    </source>
</evidence>
<reference evidence="2 3" key="1">
    <citation type="submission" date="2021-06" db="EMBL/GenBank/DDBJ databases">
        <authorList>
            <person name="Kallberg Y."/>
            <person name="Tangrot J."/>
            <person name="Rosling A."/>
        </authorList>
    </citation>
    <scope>NUCLEOTIDE SEQUENCE [LARGE SCALE GENOMIC DNA]</scope>
    <source>
        <strain evidence="2 3">120-4 pot B 10/14</strain>
    </source>
</reference>
<evidence type="ECO:0000259" key="1">
    <source>
        <dbReference type="Pfam" id="PF10551"/>
    </source>
</evidence>
<accession>A0ABN7W2Z0</accession>
<proteinExistence type="predicted"/>
<dbReference type="Proteomes" id="UP000789901">
    <property type="component" value="Unassembled WGS sequence"/>
</dbReference>
<dbReference type="PANTHER" id="PTHR47718">
    <property type="entry name" value="OS01G0519700 PROTEIN"/>
    <property type="match status" value="1"/>
</dbReference>
<dbReference type="EMBL" id="CAJVQB010028879">
    <property type="protein sequence ID" value="CAG8813215.1"/>
    <property type="molecule type" value="Genomic_DNA"/>
</dbReference>
<protein>
    <submittedName>
        <fullName evidence="2">41644_t:CDS:1</fullName>
    </submittedName>
</protein>
<evidence type="ECO:0000313" key="3">
    <source>
        <dbReference type="Proteomes" id="UP000789901"/>
    </source>
</evidence>
<feature type="non-terminal residue" evidence="2">
    <location>
        <position position="1"/>
    </location>
</feature>
<sequence>LSNAIQNFKRQNYIKCEAAVLLNHLLERKAKDTGWIVNWKVDSANNSLTSLFWILPDQQNLHLRYQDSYLVGQALINDKTVESYEWVLQTLITNTKAVPLTIITNNDLAVNAAIASILPDTNHIYCIYYIGQNLIKNLKGKLGERYNEFSQEWYQMRNSLSYQQFNYLQDNLLTKFPDASSYLNRALFGEKEHWALCHTSKIFSAEMQST</sequence>
<dbReference type="Pfam" id="PF10551">
    <property type="entry name" value="MULE"/>
    <property type="match status" value="1"/>
</dbReference>
<dbReference type="PANTHER" id="PTHR47718:SF8">
    <property type="entry name" value="PROTEIN FAR1-RELATED SEQUENCE"/>
    <property type="match status" value="1"/>
</dbReference>
<organism evidence="2 3">
    <name type="scientific">Gigaspora margarita</name>
    <dbReference type="NCBI Taxonomy" id="4874"/>
    <lineage>
        <taxon>Eukaryota</taxon>
        <taxon>Fungi</taxon>
        <taxon>Fungi incertae sedis</taxon>
        <taxon>Mucoromycota</taxon>
        <taxon>Glomeromycotina</taxon>
        <taxon>Glomeromycetes</taxon>
        <taxon>Diversisporales</taxon>
        <taxon>Gigasporaceae</taxon>
        <taxon>Gigaspora</taxon>
    </lineage>
</organism>